<dbReference type="EMBL" id="VSSQ01114865">
    <property type="protein sequence ID" value="MPN50562.1"/>
    <property type="molecule type" value="Genomic_DNA"/>
</dbReference>
<protein>
    <submittedName>
        <fullName evidence="1">Uncharacterized protein</fullName>
    </submittedName>
</protein>
<sequence length="56" mass="6052">MLMPDNRDPGLVVTLAKDVLLFIVGQNASDFTGMASQALLAVGHNKTVHGDLLFWL</sequence>
<comment type="caution">
    <text evidence="1">The sequence shown here is derived from an EMBL/GenBank/DDBJ whole genome shotgun (WGS) entry which is preliminary data.</text>
</comment>
<dbReference type="AlphaFoldDB" id="A0A645II99"/>
<gene>
    <name evidence="1" type="ORF">SDC9_198189</name>
</gene>
<accession>A0A645II99</accession>
<organism evidence="1">
    <name type="scientific">bioreactor metagenome</name>
    <dbReference type="NCBI Taxonomy" id="1076179"/>
    <lineage>
        <taxon>unclassified sequences</taxon>
        <taxon>metagenomes</taxon>
        <taxon>ecological metagenomes</taxon>
    </lineage>
</organism>
<name>A0A645II99_9ZZZZ</name>
<reference evidence="1" key="1">
    <citation type="submission" date="2019-08" db="EMBL/GenBank/DDBJ databases">
        <authorList>
            <person name="Kucharzyk K."/>
            <person name="Murdoch R.W."/>
            <person name="Higgins S."/>
            <person name="Loffler F."/>
        </authorList>
    </citation>
    <scope>NUCLEOTIDE SEQUENCE</scope>
</reference>
<proteinExistence type="predicted"/>
<evidence type="ECO:0000313" key="1">
    <source>
        <dbReference type="EMBL" id="MPN50562.1"/>
    </source>
</evidence>